<evidence type="ECO:0000313" key="2">
    <source>
        <dbReference type="Proteomes" id="UP000641454"/>
    </source>
</evidence>
<sequence length="325" mass="38610">MKLRSYIFLIFNIGFFPLHSQETKTYSSENGDFVYQYYENSQLERIYNGTYKEQNDGLIITGQFKENLKSGNWKYITFDMDIYGGKGMDAKYEKDFKENTDTVYSKEVSGNYLNNMKNGVWTFKSSYDLKSKEYKNVRSFEFKNDIIIGNIDFSENVGSLNPGYKGQIDSLGYFTGLWHKKINTKSEDIIEFYKGFIIKELGRDLVTGDVYKKYIPNKEKMIAVIDKIILNKVDLYSDPPSFNYLSRNLDNLEIKKYPEYYYMTTNNMGYNLIDEYFKVLMKPWINISRYKGNMNTNFTYYEPKYLIKLIRTEKDFHSEKFNDNE</sequence>
<comment type="caution">
    <text evidence="1">The sequence shown here is derived from an EMBL/GenBank/DDBJ whole genome shotgun (WGS) entry which is preliminary data.</text>
</comment>
<evidence type="ECO:0000313" key="1">
    <source>
        <dbReference type="EMBL" id="MBC5846287.1"/>
    </source>
</evidence>
<gene>
    <name evidence="1" type="ORF">H8R25_17895</name>
</gene>
<proteinExistence type="predicted"/>
<dbReference type="Proteomes" id="UP000641454">
    <property type="component" value="Unassembled WGS sequence"/>
</dbReference>
<dbReference type="RefSeq" id="WP_187021806.1">
    <property type="nucleotide sequence ID" value="NZ_JACRUK010000103.1"/>
</dbReference>
<protein>
    <submittedName>
        <fullName evidence="1">Uncharacterized protein</fullName>
    </submittedName>
</protein>
<organism evidence="1 2">
    <name type="scientific">Flavobacterium muglaense</name>
    <dbReference type="NCBI Taxonomy" id="2764716"/>
    <lineage>
        <taxon>Bacteria</taxon>
        <taxon>Pseudomonadati</taxon>
        <taxon>Bacteroidota</taxon>
        <taxon>Flavobacteriia</taxon>
        <taxon>Flavobacteriales</taxon>
        <taxon>Flavobacteriaceae</taxon>
        <taxon>Flavobacterium</taxon>
    </lineage>
</organism>
<dbReference type="AlphaFoldDB" id="A0A923N3H2"/>
<dbReference type="EMBL" id="JACRUL010000104">
    <property type="protein sequence ID" value="MBC5846287.1"/>
    <property type="molecule type" value="Genomic_DNA"/>
</dbReference>
<reference evidence="1 2" key="1">
    <citation type="submission" date="2020-08" db="EMBL/GenBank/DDBJ databases">
        <title>Description of novel Flavobacterium F-392 isolate.</title>
        <authorList>
            <person name="Saticioglu I.B."/>
            <person name="Duman M."/>
            <person name="Altun S."/>
        </authorList>
    </citation>
    <scope>NUCLEOTIDE SEQUENCE [LARGE SCALE GENOMIC DNA]</scope>
    <source>
        <strain evidence="1 2">F-392</strain>
    </source>
</reference>
<keyword evidence="2" id="KW-1185">Reference proteome</keyword>
<accession>A0A923N3H2</accession>
<name>A0A923N3H2_9FLAO</name>